<dbReference type="Gene3D" id="3.40.50.620">
    <property type="entry name" value="HUPs"/>
    <property type="match status" value="1"/>
</dbReference>
<dbReference type="Pfam" id="PF01507">
    <property type="entry name" value="PAPS_reduct"/>
    <property type="match status" value="1"/>
</dbReference>
<dbReference type="KEGG" id="vg:9284683"/>
<dbReference type="GO" id="GO:0003824">
    <property type="term" value="F:catalytic activity"/>
    <property type="evidence" value="ECO:0007669"/>
    <property type="project" value="InterPro"/>
</dbReference>
<evidence type="ECO:0000313" key="3">
    <source>
        <dbReference type="Proteomes" id="UP000000384"/>
    </source>
</evidence>
<dbReference type="RefSeq" id="YP_003714753.1">
    <property type="nucleotide sequence ID" value="NC_014229.1"/>
</dbReference>
<dbReference type="EMBL" id="GQ379227">
    <property type="protein sequence ID" value="ADE43470.1"/>
    <property type="molecule type" value="Genomic_DNA"/>
</dbReference>
<dbReference type="OrthoDB" id="31056at10239"/>
<dbReference type="InterPro" id="IPR050128">
    <property type="entry name" value="Sulfate_adenylyltrnsfr_sub2"/>
</dbReference>
<name>D7NW72_9CAUD</name>
<keyword evidence="3" id="KW-1185">Reference proteome</keyword>
<reference evidence="2 3" key="1">
    <citation type="journal article" date="2010" name="Virology">
        <title>Complete genomic sequence analysis of the temperate bacteriophage phiSASD1 of Streptomyces avermitilis.</title>
        <authorList>
            <person name="Wang S."/>
            <person name="Qiao X."/>
            <person name="Liu X."/>
            <person name="Zhang X."/>
            <person name="Wang C."/>
            <person name="Zhao X."/>
            <person name="Chen Z."/>
            <person name="Wen Y."/>
            <person name="Song Y."/>
        </authorList>
    </citation>
    <scope>NUCLEOTIDE SEQUENCE [LARGE SCALE GENOMIC DNA]</scope>
</reference>
<dbReference type="PANTHER" id="PTHR43196:SF2">
    <property type="entry name" value="PHOSPHOADENOSINE PHOSPHOSULFATE REDUCTASE"/>
    <property type="match status" value="1"/>
</dbReference>
<dbReference type="GeneID" id="9284683"/>
<evidence type="ECO:0000313" key="2">
    <source>
        <dbReference type="EMBL" id="ADE43470.1"/>
    </source>
</evidence>
<sequence>MDVVPIPFPVTSAAALALKRTPDQVARMTRPEREDRVQRLVGYAHWMVDRAIAQHFDKRSVAAIAVLYSGGNDSTTLAHIFRQRATCAVHANTTIGVEATREFVRETCAGWGLPLLEKRPQASYRDLVLERGFPGPGQHFKMYQRLKERCLEQARSELVGNPFKERVLFLGGRRRSESRRRAGLAASDRKGSMVFTSPLVLWTKLDMNTYRLMCGDVPVNEVSELIHMSGECLCGSFATKGELEEVGFWFPQVREEIEALEEELADRTDIPEIRRKWGWGAYRADLAALKARGHFKSGAMCTSCDSRATGGEVIAV</sequence>
<dbReference type="InterPro" id="IPR014729">
    <property type="entry name" value="Rossmann-like_a/b/a_fold"/>
</dbReference>
<protein>
    <submittedName>
        <fullName evidence="2">Gp3</fullName>
    </submittedName>
</protein>
<dbReference type="PANTHER" id="PTHR43196">
    <property type="entry name" value="SULFATE ADENYLYLTRANSFERASE SUBUNIT 2"/>
    <property type="match status" value="1"/>
</dbReference>
<feature type="domain" description="Phosphoadenosine phosphosulphate reductase" evidence="1">
    <location>
        <begin position="64"/>
        <end position="221"/>
    </location>
</feature>
<dbReference type="InterPro" id="IPR002500">
    <property type="entry name" value="PAPS_reduct_dom"/>
</dbReference>
<accession>D7NW72</accession>
<organism evidence="2 3">
    <name type="scientific">Streptomyces phage phiSASD1</name>
    <dbReference type="NCBI Taxonomy" id="747763"/>
    <lineage>
        <taxon>Viruses</taxon>
        <taxon>Duplodnaviria</taxon>
        <taxon>Heunggongvirae</taxon>
        <taxon>Uroviricota</taxon>
        <taxon>Caudoviricetes</taxon>
        <taxon>Sasdunavirus</taxon>
        <taxon>Sasdunavirus SASD1</taxon>
    </lineage>
</organism>
<proteinExistence type="predicted"/>
<dbReference type="SUPFAM" id="SSF52402">
    <property type="entry name" value="Adenine nucleotide alpha hydrolases-like"/>
    <property type="match status" value="1"/>
</dbReference>
<evidence type="ECO:0000259" key="1">
    <source>
        <dbReference type="Pfam" id="PF01507"/>
    </source>
</evidence>
<dbReference type="Proteomes" id="UP000000384">
    <property type="component" value="Segment"/>
</dbReference>
<gene>
    <name evidence="2" type="primary">3</name>
    <name evidence="2" type="ORF">phiSA1p26</name>
</gene>